<gene>
    <name evidence="7" type="ORF">VZT92_027906</name>
</gene>
<dbReference type="PANTHER" id="PTHR23320">
    <property type="entry name" value="MEMBRANE-SPANNING 4-DOMAINS SUBFAMILY A MS4A -RELATED"/>
    <property type="match status" value="1"/>
</dbReference>
<keyword evidence="5 6" id="KW-0472">Membrane</keyword>
<dbReference type="InterPro" id="IPR007237">
    <property type="entry name" value="CD20-like"/>
</dbReference>
<dbReference type="Proteomes" id="UP001488805">
    <property type="component" value="Unassembled WGS sequence"/>
</dbReference>
<evidence type="ECO:0000313" key="8">
    <source>
        <dbReference type="Proteomes" id="UP001488805"/>
    </source>
</evidence>
<evidence type="ECO:0000256" key="6">
    <source>
        <dbReference type="SAM" id="Phobius"/>
    </source>
</evidence>
<keyword evidence="3 6" id="KW-0812">Transmembrane</keyword>
<dbReference type="Pfam" id="PF04103">
    <property type="entry name" value="CD20"/>
    <property type="match status" value="1"/>
</dbReference>
<name>A0AAW1DWE8_ZOAVI</name>
<evidence type="ECO:0000256" key="5">
    <source>
        <dbReference type="ARBA" id="ARBA00023136"/>
    </source>
</evidence>
<evidence type="ECO:0000256" key="3">
    <source>
        <dbReference type="ARBA" id="ARBA00022692"/>
    </source>
</evidence>
<protein>
    <submittedName>
        <fullName evidence="7">Uncharacterized protein</fullName>
    </submittedName>
</protein>
<comment type="subcellular location">
    <subcellularLocation>
        <location evidence="1">Membrane</location>
        <topology evidence="1">Multi-pass membrane protein</topology>
    </subcellularLocation>
</comment>
<dbReference type="PANTHER" id="PTHR23320:SF128">
    <property type="entry name" value="MEMBRANE-SPANNING 4-DOMAINS SUBFAMILY A MEMBER 4A"/>
    <property type="match status" value="1"/>
</dbReference>
<sequence>MTSTSVTTVGGVVVITQVIPKEDTGIQLQTATPPAAQAPPTSHASKMDDMTAVFLRGEPRGLGVVQVFLGLLCVLFSVTSSFSPILILHAPFSLAVTFVVSGSLVVVAARRTSVGRVWASLVSNLISVLLGLVGVAYVCWLLADGSASQRLCDSDAFRGFVLTEDQLRRCRGKLFMVDMGVYGLLGLFLVLLVLQVCVSVTVTVFSVRALRRRDRFTVQVGSEVALLGSE</sequence>
<feature type="transmembrane region" description="Helical" evidence="6">
    <location>
        <begin position="121"/>
        <end position="143"/>
    </location>
</feature>
<keyword evidence="8" id="KW-1185">Reference proteome</keyword>
<accession>A0AAW1DWE8</accession>
<feature type="transmembrane region" description="Helical" evidence="6">
    <location>
        <begin position="85"/>
        <end position="109"/>
    </location>
</feature>
<evidence type="ECO:0000256" key="2">
    <source>
        <dbReference type="ARBA" id="ARBA00009565"/>
    </source>
</evidence>
<evidence type="ECO:0000256" key="4">
    <source>
        <dbReference type="ARBA" id="ARBA00022989"/>
    </source>
</evidence>
<comment type="similarity">
    <text evidence="2">Belongs to the MS4A family.</text>
</comment>
<dbReference type="InterPro" id="IPR030417">
    <property type="entry name" value="MS4A"/>
</dbReference>
<feature type="transmembrane region" description="Helical" evidence="6">
    <location>
        <begin position="61"/>
        <end position="79"/>
    </location>
</feature>
<dbReference type="GO" id="GO:0016020">
    <property type="term" value="C:membrane"/>
    <property type="evidence" value="ECO:0007669"/>
    <property type="project" value="UniProtKB-SubCell"/>
</dbReference>
<feature type="transmembrane region" description="Helical" evidence="6">
    <location>
        <begin position="181"/>
        <end position="205"/>
    </location>
</feature>
<reference evidence="7 8" key="1">
    <citation type="journal article" date="2024" name="Genome Biol. Evol.">
        <title>Chromosome-level genome assembly of the viviparous eelpout Zoarces viviparus.</title>
        <authorList>
            <person name="Fuhrmann N."/>
            <person name="Brasseur M.V."/>
            <person name="Bakowski C.E."/>
            <person name="Podsiadlowski L."/>
            <person name="Prost S."/>
            <person name="Krehenwinkel H."/>
            <person name="Mayer C."/>
        </authorList>
    </citation>
    <scope>NUCLEOTIDE SEQUENCE [LARGE SCALE GENOMIC DNA]</scope>
    <source>
        <strain evidence="7">NO-MEL_2022_Ind0_liver</strain>
    </source>
</reference>
<organism evidence="7 8">
    <name type="scientific">Zoarces viviparus</name>
    <name type="common">Viviparous eelpout</name>
    <name type="synonym">Blennius viviparus</name>
    <dbReference type="NCBI Taxonomy" id="48416"/>
    <lineage>
        <taxon>Eukaryota</taxon>
        <taxon>Metazoa</taxon>
        <taxon>Chordata</taxon>
        <taxon>Craniata</taxon>
        <taxon>Vertebrata</taxon>
        <taxon>Euteleostomi</taxon>
        <taxon>Actinopterygii</taxon>
        <taxon>Neopterygii</taxon>
        <taxon>Teleostei</taxon>
        <taxon>Neoteleostei</taxon>
        <taxon>Acanthomorphata</taxon>
        <taxon>Eupercaria</taxon>
        <taxon>Perciformes</taxon>
        <taxon>Cottioidei</taxon>
        <taxon>Zoarcales</taxon>
        <taxon>Zoarcidae</taxon>
        <taxon>Zoarcinae</taxon>
        <taxon>Zoarces</taxon>
    </lineage>
</organism>
<evidence type="ECO:0000256" key="1">
    <source>
        <dbReference type="ARBA" id="ARBA00004141"/>
    </source>
</evidence>
<dbReference type="EMBL" id="JBCEZU010000597">
    <property type="protein sequence ID" value="KAK9514439.1"/>
    <property type="molecule type" value="Genomic_DNA"/>
</dbReference>
<evidence type="ECO:0000313" key="7">
    <source>
        <dbReference type="EMBL" id="KAK9514439.1"/>
    </source>
</evidence>
<dbReference type="AlphaFoldDB" id="A0AAW1DWE8"/>
<keyword evidence="4 6" id="KW-1133">Transmembrane helix</keyword>
<comment type="caution">
    <text evidence="7">The sequence shown here is derived from an EMBL/GenBank/DDBJ whole genome shotgun (WGS) entry which is preliminary data.</text>
</comment>
<proteinExistence type="inferred from homology"/>